<evidence type="ECO:0000256" key="8">
    <source>
        <dbReference type="ARBA" id="ARBA00023285"/>
    </source>
</evidence>
<dbReference type="PIRSF" id="PIRSF001455">
    <property type="entry name" value="DHQ_synth"/>
    <property type="match status" value="1"/>
</dbReference>
<dbReference type="GO" id="GO:0003856">
    <property type="term" value="F:3-dehydroquinate synthase activity"/>
    <property type="evidence" value="ECO:0007669"/>
    <property type="project" value="TreeGrafter"/>
</dbReference>
<keyword evidence="3" id="KW-0028">Amino-acid biosynthesis</keyword>
<dbReference type="InterPro" id="IPR030960">
    <property type="entry name" value="DHQS/DOIS_N"/>
</dbReference>
<evidence type="ECO:0000313" key="12">
    <source>
        <dbReference type="Proteomes" id="UP000243626"/>
    </source>
</evidence>
<dbReference type="Proteomes" id="UP000243626">
    <property type="component" value="Chromosome"/>
</dbReference>
<evidence type="ECO:0000256" key="4">
    <source>
        <dbReference type="ARBA" id="ARBA00022723"/>
    </source>
</evidence>
<dbReference type="EC" id="4.2.3.-" evidence="11"/>
<evidence type="ECO:0000256" key="5">
    <source>
        <dbReference type="ARBA" id="ARBA00023027"/>
    </source>
</evidence>
<name>A0AAF0YLN6_9STAP</name>
<evidence type="ECO:0000256" key="6">
    <source>
        <dbReference type="ARBA" id="ARBA00023141"/>
    </source>
</evidence>
<feature type="domain" description="3-dehydroquinate synthase C-terminal" evidence="10">
    <location>
        <begin position="171"/>
        <end position="309"/>
    </location>
</feature>
<comment type="cofactor">
    <cofactor evidence="2">
        <name>Co(2+)</name>
        <dbReference type="ChEBI" id="CHEBI:48828"/>
    </cofactor>
</comment>
<dbReference type="AlphaFoldDB" id="A0AAF0YLN6"/>
<keyword evidence="4" id="KW-0479">Metal-binding</keyword>
<proteinExistence type="predicted"/>
<dbReference type="GO" id="GO:0008652">
    <property type="term" value="P:amino acid biosynthetic process"/>
    <property type="evidence" value="ECO:0007669"/>
    <property type="project" value="UniProtKB-KW"/>
</dbReference>
<dbReference type="GO" id="GO:0046872">
    <property type="term" value="F:metal ion binding"/>
    <property type="evidence" value="ECO:0007669"/>
    <property type="project" value="UniProtKB-KW"/>
</dbReference>
<organism evidence="11 12">
    <name type="scientific">Nosocomiicoccus massiliensis</name>
    <dbReference type="NCBI Taxonomy" id="1232430"/>
    <lineage>
        <taxon>Bacteria</taxon>
        <taxon>Bacillati</taxon>
        <taxon>Bacillota</taxon>
        <taxon>Bacilli</taxon>
        <taxon>Bacillales</taxon>
        <taxon>Staphylococcaceae</taxon>
        <taxon>Nosocomiicoccus</taxon>
    </lineage>
</organism>
<sequence>MDIKTAYNDDNYTIHVGHNIYDTLIHDYTKDYKDVYYIIDEYVYELYETKFSQLNHVIKAPRGEAFKHINPVMNTIDSLLDLNIKRNSLIVVIGGGATGDAGALLSSIILRGVDYIHVPTTLLSHDSSVGGKTAINRPHGKNLVGTFYRPKAVIFDLNFLKTLDDEEILSGFGEVIKHAMLNDQITVENLMHQNRRCINIEQLEPFIITGIKTKLRYVTEDETESNVRKALNLGHTLGHALEYEYQLKHGHAVVLGLLFMLYVSNERLNKSFNLQKYVEYFKSVGYDVSYLNELNIPSLIERMSHDKKNNETEKIQFVLLEAFGTPKFDNICIDELTHYLKEFQEII</sequence>
<comment type="cofactor">
    <cofactor evidence="1">
        <name>NAD(+)</name>
        <dbReference type="ChEBI" id="CHEBI:57540"/>
    </cofactor>
</comment>
<dbReference type="InterPro" id="IPR030963">
    <property type="entry name" value="DHQ_synth_fam"/>
</dbReference>
<keyword evidence="5" id="KW-0520">NAD</keyword>
<dbReference type="Pfam" id="PF01761">
    <property type="entry name" value="DHQ_synthase"/>
    <property type="match status" value="1"/>
</dbReference>
<dbReference type="Gene3D" id="1.20.1090.10">
    <property type="entry name" value="Dehydroquinate synthase-like - alpha domain"/>
    <property type="match status" value="1"/>
</dbReference>
<dbReference type="Pfam" id="PF24621">
    <property type="entry name" value="DHQS_C"/>
    <property type="match status" value="1"/>
</dbReference>
<dbReference type="InterPro" id="IPR056179">
    <property type="entry name" value="DHQS_C"/>
</dbReference>
<protein>
    <submittedName>
        <fullName evidence="11">3-dehydroquinate synthase family protein</fullName>
        <ecNumber evidence="11">4.2.3.-</ecNumber>
    </submittedName>
</protein>
<dbReference type="Gene3D" id="3.40.50.1970">
    <property type="match status" value="1"/>
</dbReference>
<dbReference type="InterPro" id="IPR050071">
    <property type="entry name" value="Dehydroquinate_synthase"/>
</dbReference>
<keyword evidence="6" id="KW-0057">Aromatic amino acid biosynthesis</keyword>
<dbReference type="GO" id="GO:0009073">
    <property type="term" value="P:aromatic amino acid family biosynthetic process"/>
    <property type="evidence" value="ECO:0007669"/>
    <property type="project" value="UniProtKB-KW"/>
</dbReference>
<dbReference type="PANTHER" id="PTHR43622:SF7">
    <property type="entry name" value="3-DEHYDROQUINATE SYNTHASE, CHLOROPLASTIC"/>
    <property type="match status" value="1"/>
</dbReference>
<accession>A0AAF0YLN6</accession>
<dbReference type="SUPFAM" id="SSF56796">
    <property type="entry name" value="Dehydroquinate synthase-like"/>
    <property type="match status" value="1"/>
</dbReference>
<keyword evidence="7 11" id="KW-0456">Lyase</keyword>
<evidence type="ECO:0000256" key="1">
    <source>
        <dbReference type="ARBA" id="ARBA00001911"/>
    </source>
</evidence>
<evidence type="ECO:0000256" key="7">
    <source>
        <dbReference type="ARBA" id="ARBA00023239"/>
    </source>
</evidence>
<gene>
    <name evidence="11" type="ORF">CJ229_001975</name>
</gene>
<evidence type="ECO:0000259" key="9">
    <source>
        <dbReference type="Pfam" id="PF01761"/>
    </source>
</evidence>
<dbReference type="EMBL" id="CP136964">
    <property type="protein sequence ID" value="WOS96535.1"/>
    <property type="molecule type" value="Genomic_DNA"/>
</dbReference>
<evidence type="ECO:0000256" key="2">
    <source>
        <dbReference type="ARBA" id="ARBA00001941"/>
    </source>
</evidence>
<keyword evidence="8" id="KW-0170">Cobalt</keyword>
<dbReference type="CDD" id="cd08195">
    <property type="entry name" value="DHQS"/>
    <property type="match status" value="1"/>
</dbReference>
<reference evidence="12" key="1">
    <citation type="submission" date="2017-09" db="EMBL/GenBank/DDBJ databases">
        <title>Bacterial strain isolated from the female urinary microbiota.</title>
        <authorList>
            <person name="Thomas-White K."/>
            <person name="Kumar N."/>
            <person name="Forster S."/>
            <person name="Putonti C."/>
            <person name="Lawley T."/>
            <person name="Wolfe A.J."/>
        </authorList>
    </citation>
    <scope>NUCLEOTIDE SEQUENCE [LARGE SCALE GENOMIC DNA]</scope>
    <source>
        <strain evidence="12">UMB0959</strain>
    </source>
</reference>
<keyword evidence="12" id="KW-1185">Reference proteome</keyword>
<evidence type="ECO:0000259" key="10">
    <source>
        <dbReference type="Pfam" id="PF24621"/>
    </source>
</evidence>
<evidence type="ECO:0000313" key="11">
    <source>
        <dbReference type="EMBL" id="WOS96535.1"/>
    </source>
</evidence>
<dbReference type="RefSeq" id="WP_070709950.1">
    <property type="nucleotide sequence ID" value="NZ_CP136964.1"/>
</dbReference>
<dbReference type="KEGG" id="nmy:CJ229_001975"/>
<evidence type="ECO:0000256" key="3">
    <source>
        <dbReference type="ARBA" id="ARBA00022605"/>
    </source>
</evidence>
<feature type="domain" description="3-dehydroquinate synthase N-terminal" evidence="9">
    <location>
        <begin position="59"/>
        <end position="168"/>
    </location>
</feature>
<dbReference type="PANTHER" id="PTHR43622">
    <property type="entry name" value="3-DEHYDROQUINATE SYNTHASE"/>
    <property type="match status" value="1"/>
</dbReference>